<evidence type="ECO:0000256" key="1">
    <source>
        <dbReference type="ARBA" id="ARBA00023015"/>
    </source>
</evidence>
<keyword evidence="1" id="KW-0805">Transcription regulation</keyword>
<dbReference type="PROSITE" id="PS52050">
    <property type="entry name" value="WYL"/>
    <property type="match status" value="1"/>
</dbReference>
<dbReference type="InterPro" id="IPR036388">
    <property type="entry name" value="WH-like_DNA-bd_sf"/>
</dbReference>
<dbReference type="InterPro" id="IPR028349">
    <property type="entry name" value="PafC-like"/>
</dbReference>
<evidence type="ECO:0000256" key="2">
    <source>
        <dbReference type="ARBA" id="ARBA00023125"/>
    </source>
</evidence>
<comment type="caution">
    <text evidence="5">The sequence shown here is derived from an EMBL/GenBank/DDBJ whole genome shotgun (WGS) entry which is preliminary data.</text>
</comment>
<dbReference type="InterPro" id="IPR013196">
    <property type="entry name" value="HTH_11"/>
</dbReference>
<dbReference type="Gene3D" id="1.10.10.10">
    <property type="entry name" value="Winged helix-like DNA-binding domain superfamily/Winged helix DNA-binding domain"/>
    <property type="match status" value="1"/>
</dbReference>
<dbReference type="InterPro" id="IPR001034">
    <property type="entry name" value="DeoR_HTH"/>
</dbReference>
<dbReference type="Pfam" id="PF08279">
    <property type="entry name" value="HTH_11"/>
    <property type="match status" value="1"/>
</dbReference>
<gene>
    <name evidence="5" type="ORF">P5G50_03250</name>
</gene>
<evidence type="ECO:0000313" key="6">
    <source>
        <dbReference type="Proteomes" id="UP001174208"/>
    </source>
</evidence>
<evidence type="ECO:0000313" key="5">
    <source>
        <dbReference type="EMBL" id="MDN4613462.1"/>
    </source>
</evidence>
<dbReference type="Pfam" id="PF13280">
    <property type="entry name" value="WYL"/>
    <property type="match status" value="1"/>
</dbReference>
<dbReference type="PIRSF" id="PIRSF016838">
    <property type="entry name" value="PafC"/>
    <property type="match status" value="1"/>
</dbReference>
<proteinExistence type="predicted"/>
<dbReference type="InterPro" id="IPR026881">
    <property type="entry name" value="WYL_dom"/>
</dbReference>
<keyword evidence="2" id="KW-0238">DNA-binding</keyword>
<dbReference type="PANTHER" id="PTHR34580">
    <property type="match status" value="1"/>
</dbReference>
<dbReference type="PROSITE" id="PS00894">
    <property type="entry name" value="HTH_DEOR_1"/>
    <property type="match status" value="1"/>
</dbReference>
<dbReference type="EMBL" id="JAROCF010000001">
    <property type="protein sequence ID" value="MDN4613462.1"/>
    <property type="molecule type" value="Genomic_DNA"/>
</dbReference>
<evidence type="ECO:0000259" key="4">
    <source>
        <dbReference type="PROSITE" id="PS51000"/>
    </source>
</evidence>
<protein>
    <submittedName>
        <fullName evidence="5">WYL domain-containing protein</fullName>
    </submittedName>
</protein>
<dbReference type="InterPro" id="IPR036390">
    <property type="entry name" value="WH_DNA-bd_sf"/>
</dbReference>
<dbReference type="PANTHER" id="PTHR34580:SF3">
    <property type="entry name" value="PROTEIN PAFB"/>
    <property type="match status" value="1"/>
</dbReference>
<dbReference type="RefSeq" id="WP_301211677.1">
    <property type="nucleotide sequence ID" value="NZ_JAROCF010000001.1"/>
</dbReference>
<dbReference type="InterPro" id="IPR018356">
    <property type="entry name" value="Tscrpt_reg_HTH_DeoR_CS"/>
</dbReference>
<evidence type="ECO:0000256" key="3">
    <source>
        <dbReference type="ARBA" id="ARBA00023163"/>
    </source>
</evidence>
<reference evidence="5" key="1">
    <citation type="submission" date="2023-06" db="EMBL/GenBank/DDBJ databases">
        <title>MT1 and MT2 Draft Genomes of Novel Species.</title>
        <authorList>
            <person name="Venkateswaran K."/>
        </authorList>
    </citation>
    <scope>NUCLEOTIDE SEQUENCE</scope>
    <source>
        <strain evidence="5">F6_8S_P_1B</strain>
    </source>
</reference>
<sequence length="331" mass="35689">MPLASSSSTSQRLLALLSLLQARRDWPAPVLAERLGVSERTIRRDIDRLRELDYAIASTRGPDGGYRLGAGSRMPPLLLDDEQAVAVAVALQTAGALGAGLGEAAERALGTISRTMPAALAHRVGELELGTSPAPGTQAAETDPEVLLHIARAIRESTELRFDYASAGGEPVPPRPPLRTQPHHLLLHAGRWYLIGYTEDRGDWRIYRVDRIAPRMHNGRRFTPRGVPGGDPASYLSARFKGSEGADTWPCWGEVVLHAPVDAVAPYIGDGVVERLDADRCRVRLGAWSWVGLAAMIGRFDADVEVVGPPELAAAFSLLARRFDAAAAPPR</sequence>
<accession>A0ABT8K8U8</accession>
<dbReference type="SUPFAM" id="SSF46785">
    <property type="entry name" value="Winged helix' DNA-binding domain"/>
    <property type="match status" value="1"/>
</dbReference>
<name>A0ABT8K8U8_9MICO</name>
<dbReference type="Proteomes" id="UP001174208">
    <property type="component" value="Unassembled WGS sequence"/>
</dbReference>
<organism evidence="5 6">
    <name type="scientific">Leifsonia williamsii</name>
    <dbReference type="NCBI Taxonomy" id="3035919"/>
    <lineage>
        <taxon>Bacteria</taxon>
        <taxon>Bacillati</taxon>
        <taxon>Actinomycetota</taxon>
        <taxon>Actinomycetes</taxon>
        <taxon>Micrococcales</taxon>
        <taxon>Microbacteriaceae</taxon>
        <taxon>Leifsonia</taxon>
    </lineage>
</organism>
<dbReference type="PROSITE" id="PS51000">
    <property type="entry name" value="HTH_DEOR_2"/>
    <property type="match status" value="1"/>
</dbReference>
<dbReference type="InterPro" id="IPR057727">
    <property type="entry name" value="WCX_dom"/>
</dbReference>
<keyword evidence="3" id="KW-0804">Transcription</keyword>
<dbReference type="Pfam" id="PF25583">
    <property type="entry name" value="WCX"/>
    <property type="match status" value="1"/>
</dbReference>
<feature type="domain" description="HTH deoR-type" evidence="4">
    <location>
        <begin position="9"/>
        <end position="68"/>
    </location>
</feature>
<dbReference type="InterPro" id="IPR051534">
    <property type="entry name" value="CBASS_pafABC_assoc_protein"/>
</dbReference>
<keyword evidence="6" id="KW-1185">Reference proteome</keyword>